<dbReference type="AlphaFoldDB" id="A0A7M7GHI6"/>
<dbReference type="KEGG" id="nvi:100679413"/>
<dbReference type="InParanoid" id="A0A7M7GHI6"/>
<reference evidence="2" key="1">
    <citation type="submission" date="2021-01" db="UniProtKB">
        <authorList>
            <consortium name="EnsemblMetazoa"/>
        </authorList>
    </citation>
    <scope>IDENTIFICATION</scope>
</reference>
<proteinExistence type="predicted"/>
<evidence type="ECO:0000256" key="1">
    <source>
        <dbReference type="SAM" id="MobiDB-lite"/>
    </source>
</evidence>
<evidence type="ECO:0000313" key="3">
    <source>
        <dbReference type="Proteomes" id="UP000002358"/>
    </source>
</evidence>
<keyword evidence="3" id="KW-1185">Reference proteome</keyword>
<dbReference type="GeneID" id="100679413"/>
<feature type="region of interest" description="Disordered" evidence="1">
    <location>
        <begin position="49"/>
        <end position="68"/>
    </location>
</feature>
<accession>A0A7M7GHI6</accession>
<dbReference type="EnsemblMetazoa" id="XM_003425845">
    <property type="protein sequence ID" value="XP_003425893"/>
    <property type="gene ID" value="LOC100679413"/>
</dbReference>
<protein>
    <submittedName>
        <fullName evidence="2">Uncharacterized protein</fullName>
    </submittedName>
</protein>
<organism evidence="2 3">
    <name type="scientific">Nasonia vitripennis</name>
    <name type="common">Parasitic wasp</name>
    <dbReference type="NCBI Taxonomy" id="7425"/>
    <lineage>
        <taxon>Eukaryota</taxon>
        <taxon>Metazoa</taxon>
        <taxon>Ecdysozoa</taxon>
        <taxon>Arthropoda</taxon>
        <taxon>Hexapoda</taxon>
        <taxon>Insecta</taxon>
        <taxon>Pterygota</taxon>
        <taxon>Neoptera</taxon>
        <taxon>Endopterygota</taxon>
        <taxon>Hymenoptera</taxon>
        <taxon>Apocrita</taxon>
        <taxon>Proctotrupomorpha</taxon>
        <taxon>Chalcidoidea</taxon>
        <taxon>Pteromalidae</taxon>
        <taxon>Pteromalinae</taxon>
        <taxon>Nasonia</taxon>
    </lineage>
</organism>
<dbReference type="Proteomes" id="UP000002358">
    <property type="component" value="Chromosome 2"/>
</dbReference>
<sequence>MVTKMYILVEADQPIQADPLSRLMTQLADQLKNRPHEIQDARVLSAHDNGYASRTPNYSTKTDRSTTNGLQVARLHSSLDNRRDIIKPKSLSEHILDPDVSNNTRLVVAEACVDSSGRAKAKVSVCNNEQSKDESILKEEAKDVYSCGRRNGLDPTPGELRGLRKFEYLPKKSKIPEYKGGCANVKSIAISDHLSSASTASKYSGYGSRRNSGIKEAVCPRNIPEARLNKYGACASRKNGLQDKCDAVSRNALKSCSKSTKK</sequence>
<name>A0A7M7GHI6_NASVI</name>
<evidence type="ECO:0000313" key="2">
    <source>
        <dbReference type="EnsemblMetazoa" id="XP_003425893"/>
    </source>
</evidence>
<dbReference type="RefSeq" id="XP_003425893.1">
    <property type="nucleotide sequence ID" value="XM_003425845.5"/>
</dbReference>
<dbReference type="OrthoDB" id="5572587at2759"/>
<feature type="compositionally biased region" description="Polar residues" evidence="1">
    <location>
        <begin position="52"/>
        <end position="68"/>
    </location>
</feature>